<dbReference type="AlphaFoldDB" id="A0A2T7UMC1"/>
<dbReference type="SMART" id="SM00895">
    <property type="entry name" value="FCD"/>
    <property type="match status" value="1"/>
</dbReference>
<dbReference type="InterPro" id="IPR011711">
    <property type="entry name" value="GntR_C"/>
</dbReference>
<evidence type="ECO:0000259" key="4">
    <source>
        <dbReference type="PROSITE" id="PS50949"/>
    </source>
</evidence>
<dbReference type="InterPro" id="IPR008920">
    <property type="entry name" value="TF_FadR/GntR_C"/>
</dbReference>
<dbReference type="SUPFAM" id="SSF46785">
    <property type="entry name" value="Winged helix' DNA-binding domain"/>
    <property type="match status" value="1"/>
</dbReference>
<dbReference type="SUPFAM" id="SSF48008">
    <property type="entry name" value="GntR ligand-binding domain-like"/>
    <property type="match status" value="1"/>
</dbReference>
<keyword evidence="2" id="KW-0238">DNA-binding</keyword>
<dbReference type="SMART" id="SM00345">
    <property type="entry name" value="HTH_GNTR"/>
    <property type="match status" value="1"/>
</dbReference>
<dbReference type="PRINTS" id="PR00035">
    <property type="entry name" value="HTHGNTR"/>
</dbReference>
<evidence type="ECO:0000256" key="1">
    <source>
        <dbReference type="ARBA" id="ARBA00023015"/>
    </source>
</evidence>
<keyword evidence="6" id="KW-1185">Reference proteome</keyword>
<dbReference type="Proteomes" id="UP000244810">
    <property type="component" value="Unassembled WGS sequence"/>
</dbReference>
<keyword evidence="1" id="KW-0805">Transcription regulation</keyword>
<dbReference type="Pfam" id="PF00392">
    <property type="entry name" value="GntR"/>
    <property type="match status" value="1"/>
</dbReference>
<dbReference type="PANTHER" id="PTHR43537">
    <property type="entry name" value="TRANSCRIPTIONAL REGULATOR, GNTR FAMILY"/>
    <property type="match status" value="1"/>
</dbReference>
<dbReference type="CDD" id="cd07377">
    <property type="entry name" value="WHTH_GntR"/>
    <property type="match status" value="1"/>
</dbReference>
<dbReference type="InterPro" id="IPR000524">
    <property type="entry name" value="Tscrpt_reg_HTH_GntR"/>
</dbReference>
<protein>
    <submittedName>
        <fullName evidence="5">FadR family transcriptional regulator</fullName>
    </submittedName>
</protein>
<dbReference type="EMBL" id="QDDR01000012">
    <property type="protein sequence ID" value="PVE45814.1"/>
    <property type="molecule type" value="Genomic_DNA"/>
</dbReference>
<accession>A0A2T7UMC1</accession>
<dbReference type="OrthoDB" id="284307at2"/>
<dbReference type="Gene3D" id="1.10.10.10">
    <property type="entry name" value="Winged helix-like DNA-binding domain superfamily/Winged helix DNA-binding domain"/>
    <property type="match status" value="1"/>
</dbReference>
<dbReference type="Pfam" id="PF07729">
    <property type="entry name" value="FCD"/>
    <property type="match status" value="1"/>
</dbReference>
<gene>
    <name evidence="5" type="ORF">DDE23_19540</name>
</gene>
<keyword evidence="3" id="KW-0804">Transcription</keyword>
<dbReference type="InterPro" id="IPR036388">
    <property type="entry name" value="WH-like_DNA-bd_sf"/>
</dbReference>
<dbReference type="PANTHER" id="PTHR43537:SF5">
    <property type="entry name" value="UXU OPERON TRANSCRIPTIONAL REGULATOR"/>
    <property type="match status" value="1"/>
</dbReference>
<dbReference type="InterPro" id="IPR036390">
    <property type="entry name" value="WH_DNA-bd_sf"/>
</dbReference>
<dbReference type="Gene3D" id="1.20.120.530">
    <property type="entry name" value="GntR ligand-binding domain-like"/>
    <property type="match status" value="1"/>
</dbReference>
<dbReference type="GO" id="GO:0003677">
    <property type="term" value="F:DNA binding"/>
    <property type="evidence" value="ECO:0007669"/>
    <property type="project" value="UniProtKB-KW"/>
</dbReference>
<sequence>MQPHLLALVEELTPGERLPPERELAARLGCSRQTLRACLSGLEHDGRIWRHVGQGTFRGARPRHLPVRDTLLIEGATPPDVLAARLLLEPMVAAAAARLAEPADVAHLRAKVAAGRKARDRAACEQADDAFHRALAQISGNPILVGFLNYLSGVRRRVAWQREWEATYRRIGTEAFQTLHSDQHGRIVDAVEARDPGAAASFMTEHLETIRTDMTGGR</sequence>
<comment type="caution">
    <text evidence="5">The sequence shown here is derived from an EMBL/GenBank/DDBJ whole genome shotgun (WGS) entry which is preliminary data.</text>
</comment>
<feature type="domain" description="HTH gntR-type" evidence="4">
    <location>
        <begin position="1"/>
        <end position="61"/>
    </location>
</feature>
<name>A0A2T7UMC1_9RHOB</name>
<evidence type="ECO:0000256" key="3">
    <source>
        <dbReference type="ARBA" id="ARBA00023163"/>
    </source>
</evidence>
<evidence type="ECO:0000256" key="2">
    <source>
        <dbReference type="ARBA" id="ARBA00023125"/>
    </source>
</evidence>
<reference evidence="5 6" key="1">
    <citation type="journal article" date="2011" name="Syst. Appl. Microbiol.">
        <title>Defluviimonas denitrificans gen. nov., sp. nov., and Pararhodobacter aggregans gen. nov., sp. nov., non-phototrophic Rhodobacteraceae from the biofilter of a marine aquaculture.</title>
        <authorList>
            <person name="Foesel B.U."/>
            <person name="Drake H.L."/>
            <person name="Schramm A."/>
        </authorList>
    </citation>
    <scope>NUCLEOTIDE SEQUENCE [LARGE SCALE GENOMIC DNA]</scope>
    <source>
        <strain evidence="5 6">D1-19</strain>
    </source>
</reference>
<evidence type="ECO:0000313" key="5">
    <source>
        <dbReference type="EMBL" id="PVE45814.1"/>
    </source>
</evidence>
<dbReference type="GO" id="GO:0003700">
    <property type="term" value="F:DNA-binding transcription factor activity"/>
    <property type="evidence" value="ECO:0007669"/>
    <property type="project" value="InterPro"/>
</dbReference>
<organism evidence="5 6">
    <name type="scientific">Pararhodobacter aggregans</name>
    <dbReference type="NCBI Taxonomy" id="404875"/>
    <lineage>
        <taxon>Bacteria</taxon>
        <taxon>Pseudomonadati</taxon>
        <taxon>Pseudomonadota</taxon>
        <taxon>Alphaproteobacteria</taxon>
        <taxon>Rhodobacterales</taxon>
        <taxon>Paracoccaceae</taxon>
        <taxon>Pararhodobacter</taxon>
    </lineage>
</organism>
<evidence type="ECO:0000313" key="6">
    <source>
        <dbReference type="Proteomes" id="UP000244810"/>
    </source>
</evidence>
<proteinExistence type="predicted"/>
<dbReference type="PROSITE" id="PS50949">
    <property type="entry name" value="HTH_GNTR"/>
    <property type="match status" value="1"/>
</dbReference>